<dbReference type="PANTHER" id="PTHR31239">
    <property type="entry name" value="NICOLIN 1"/>
    <property type="match status" value="1"/>
</dbReference>
<sequence>MNDAESPLSCTIRPTKYLSIGESMFHSGCGVIEILFPNMRPIDIEKISFVNNYTAALSIKMKIAKSASNQTGHTWVTGLKNYQLMPKPHCETGSQSYFHLMSSDFCKQPNEVCALRFILRQPSPNWKTFTLEEIYVHAKKTKDPTNENPKWLESVENLSASEMKPRDQAELKGLPDTEQVSEKMQEILQLAEKTVLSAPNVELGRFDIDGSYEINLLSYT</sequence>
<gene>
    <name evidence="1" type="primary">Nicn1</name>
</gene>
<dbReference type="AlphaFoldDB" id="A0A6F9DN36"/>
<dbReference type="PANTHER" id="PTHR31239:SF2">
    <property type="entry name" value="NICOLIN-1"/>
    <property type="match status" value="1"/>
</dbReference>
<evidence type="ECO:0000313" key="1">
    <source>
        <dbReference type="EMBL" id="CAB3264325.1"/>
    </source>
</evidence>
<protein>
    <submittedName>
        <fullName evidence="1">Nicolin-1</fullName>
    </submittedName>
</protein>
<organism evidence="1">
    <name type="scientific">Phallusia mammillata</name>
    <dbReference type="NCBI Taxonomy" id="59560"/>
    <lineage>
        <taxon>Eukaryota</taxon>
        <taxon>Metazoa</taxon>
        <taxon>Chordata</taxon>
        <taxon>Tunicata</taxon>
        <taxon>Ascidiacea</taxon>
        <taxon>Phlebobranchia</taxon>
        <taxon>Ascidiidae</taxon>
        <taxon>Phallusia</taxon>
    </lineage>
</organism>
<reference evidence="1" key="1">
    <citation type="submission" date="2020-04" db="EMBL/GenBank/DDBJ databases">
        <authorList>
            <person name="Neveu A P."/>
        </authorList>
    </citation>
    <scope>NUCLEOTIDE SEQUENCE</scope>
    <source>
        <tissue evidence="1">Whole embryo</tissue>
    </source>
</reference>
<name>A0A6F9DN36_9ASCI</name>
<accession>A0A6F9DN36</accession>
<dbReference type="GO" id="GO:0005654">
    <property type="term" value="C:nucleoplasm"/>
    <property type="evidence" value="ECO:0007669"/>
    <property type="project" value="TreeGrafter"/>
</dbReference>
<dbReference type="EMBL" id="LR788463">
    <property type="protein sequence ID" value="CAB3264325.1"/>
    <property type="molecule type" value="mRNA"/>
</dbReference>
<proteinExistence type="evidence at transcript level"/>
<dbReference type="InterPro" id="IPR040235">
    <property type="entry name" value="Nicolin-1"/>
</dbReference>